<dbReference type="EMBL" id="QRMZ01000010">
    <property type="protein sequence ID" value="RHK06371.1"/>
    <property type="molecule type" value="Genomic_DNA"/>
</dbReference>
<dbReference type="EMBL" id="JARQDZ010000010">
    <property type="protein sequence ID" value="MDT2983914.1"/>
    <property type="molecule type" value="Genomic_DNA"/>
</dbReference>
<feature type="transmembrane region" description="Helical" evidence="14">
    <location>
        <begin position="89"/>
        <end position="112"/>
    </location>
</feature>
<feature type="transmembrane region" description="Helical" evidence="14">
    <location>
        <begin position="177"/>
        <end position="199"/>
    </location>
</feature>
<evidence type="ECO:0000256" key="2">
    <source>
        <dbReference type="ARBA" id="ARBA00011738"/>
    </source>
</evidence>
<evidence type="ECO:0000256" key="14">
    <source>
        <dbReference type="SAM" id="Phobius"/>
    </source>
</evidence>
<feature type="transmembrane region" description="Helical" evidence="14">
    <location>
        <begin position="220"/>
        <end position="242"/>
    </location>
</feature>
<feature type="transmembrane region" description="Helical" evidence="14">
    <location>
        <begin position="262"/>
        <end position="283"/>
    </location>
</feature>
<evidence type="ECO:0000256" key="4">
    <source>
        <dbReference type="ARBA" id="ARBA00022475"/>
    </source>
</evidence>
<dbReference type="PANTHER" id="PTHR33843:SF4">
    <property type="entry name" value="ASCORBATE-SPECIFIC PTS SYSTEM EIIC COMPONENT"/>
    <property type="match status" value="1"/>
</dbReference>
<reference evidence="16 17" key="1">
    <citation type="submission" date="2018-08" db="EMBL/GenBank/DDBJ databases">
        <title>A genome reference for cultivated species of the human gut microbiota.</title>
        <authorList>
            <person name="Zou Y."/>
            <person name="Xue W."/>
            <person name="Luo G."/>
        </authorList>
    </citation>
    <scope>NUCLEOTIDE SEQUENCE [LARGE SCALE GENOMIC DNA]</scope>
    <source>
        <strain evidence="16 17">AF48-16</strain>
    </source>
</reference>
<keyword evidence="3" id="KW-0813">Transport</keyword>
<keyword evidence="6" id="KW-0598">Phosphotransferase system</keyword>
<evidence type="ECO:0000256" key="6">
    <source>
        <dbReference type="ARBA" id="ARBA00022683"/>
    </source>
</evidence>
<keyword evidence="5" id="KW-0762">Sugar transport</keyword>
<evidence type="ECO:0000256" key="11">
    <source>
        <dbReference type="ARBA" id="ARBA00038218"/>
    </source>
</evidence>
<organism evidence="16 17">
    <name type="scientific">Enterococcus casseliflavus</name>
    <name type="common">Enterococcus flavescens</name>
    <dbReference type="NCBI Taxonomy" id="37734"/>
    <lineage>
        <taxon>Bacteria</taxon>
        <taxon>Bacillati</taxon>
        <taxon>Bacillota</taxon>
        <taxon>Bacilli</taxon>
        <taxon>Lactobacillales</taxon>
        <taxon>Enterococcaceae</taxon>
        <taxon>Enterococcus</taxon>
    </lineage>
</organism>
<evidence type="ECO:0000256" key="10">
    <source>
        <dbReference type="ARBA" id="ARBA00037387"/>
    </source>
</evidence>
<keyword evidence="8 14" id="KW-1133">Transmembrane helix</keyword>
<keyword evidence="7 14" id="KW-0812">Transmembrane</keyword>
<comment type="function">
    <text evidence="10">The phosphoenolpyruvate-dependent sugar phosphotransferase system (sugar PTS), a major carbohydrate active transport system, catalyzes the phosphorylation of incoming sugar substrates concomitantly with their translocation across the cell membrane. The enzyme II UlaABC PTS system is involved in ascorbate transport.</text>
</comment>
<dbReference type="Proteomes" id="UP001253851">
    <property type="component" value="Unassembled WGS sequence"/>
</dbReference>
<feature type="transmembrane region" description="Helical" evidence="14">
    <location>
        <begin position="324"/>
        <end position="343"/>
    </location>
</feature>
<evidence type="ECO:0000313" key="18">
    <source>
        <dbReference type="Proteomes" id="UP001253851"/>
    </source>
</evidence>
<evidence type="ECO:0000313" key="15">
    <source>
        <dbReference type="EMBL" id="MDT2983914.1"/>
    </source>
</evidence>
<keyword evidence="9 14" id="KW-0472">Membrane</keyword>
<dbReference type="AlphaFoldDB" id="A0A1V8ZJ96"/>
<evidence type="ECO:0000256" key="3">
    <source>
        <dbReference type="ARBA" id="ARBA00022448"/>
    </source>
</evidence>
<gene>
    <name evidence="16" type="ORF">DW084_08835</name>
    <name evidence="15" type="ORF">P7I34_14670</name>
</gene>
<comment type="subcellular location">
    <subcellularLocation>
        <location evidence="1">Cell membrane</location>
        <topology evidence="1">Multi-pass membrane protein</topology>
    </subcellularLocation>
</comment>
<evidence type="ECO:0000256" key="1">
    <source>
        <dbReference type="ARBA" id="ARBA00004651"/>
    </source>
</evidence>
<dbReference type="Pfam" id="PF03611">
    <property type="entry name" value="EIIC-GAT"/>
    <property type="match status" value="1"/>
</dbReference>
<accession>A0A1V8ZJ96</accession>
<evidence type="ECO:0000256" key="13">
    <source>
        <dbReference type="ARBA" id="ARBA00042859"/>
    </source>
</evidence>
<dbReference type="GO" id="GO:0005886">
    <property type="term" value="C:plasma membrane"/>
    <property type="evidence" value="ECO:0007669"/>
    <property type="project" value="UniProtKB-SubCell"/>
</dbReference>
<dbReference type="RefSeq" id="WP_016610457.1">
    <property type="nucleotide sequence ID" value="NZ_CABGIF010000008.1"/>
</dbReference>
<dbReference type="GO" id="GO:0009401">
    <property type="term" value="P:phosphoenolpyruvate-dependent sugar phosphotransferase system"/>
    <property type="evidence" value="ECO:0007669"/>
    <property type="project" value="UniProtKB-KW"/>
</dbReference>
<feature type="transmembrane region" description="Helical" evidence="14">
    <location>
        <begin position="376"/>
        <end position="398"/>
    </location>
</feature>
<dbReference type="Proteomes" id="UP000286288">
    <property type="component" value="Unassembled WGS sequence"/>
</dbReference>
<dbReference type="InterPro" id="IPR004703">
    <property type="entry name" value="PTS_sugar-sp_permease"/>
</dbReference>
<reference evidence="15 18" key="2">
    <citation type="submission" date="2023-03" db="EMBL/GenBank/DDBJ databases">
        <authorList>
            <person name="Shen W."/>
            <person name="Cai J."/>
        </authorList>
    </citation>
    <scope>NUCLEOTIDE SEQUENCE [LARGE SCALE GENOMIC DNA]</scope>
    <source>
        <strain evidence="15 18">B516</strain>
    </source>
</reference>
<evidence type="ECO:0000256" key="7">
    <source>
        <dbReference type="ARBA" id="ARBA00022692"/>
    </source>
</evidence>
<proteinExistence type="inferred from homology"/>
<evidence type="ECO:0000256" key="9">
    <source>
        <dbReference type="ARBA" id="ARBA00023136"/>
    </source>
</evidence>
<evidence type="ECO:0000256" key="12">
    <source>
        <dbReference type="ARBA" id="ARBA00039702"/>
    </source>
</evidence>
<feature type="transmembrane region" description="Helical" evidence="14">
    <location>
        <begin position="349"/>
        <end position="369"/>
    </location>
</feature>
<keyword evidence="4" id="KW-1003">Cell membrane</keyword>
<feature type="transmembrane region" description="Helical" evidence="14">
    <location>
        <begin position="124"/>
        <end position="157"/>
    </location>
</feature>
<comment type="similarity">
    <text evidence="11">Belongs to the UlaA family.</text>
</comment>
<dbReference type="InterPro" id="IPR051562">
    <property type="entry name" value="Ascorbate-PTS_EIIC"/>
</dbReference>
<protein>
    <recommendedName>
        <fullName evidence="12">Ascorbate-specific PTS system EIIC component</fullName>
    </recommendedName>
    <alternativeName>
        <fullName evidence="13">Ascorbate-specific permease IIC component UlaA</fullName>
    </alternativeName>
</protein>
<evidence type="ECO:0000256" key="8">
    <source>
        <dbReference type="ARBA" id="ARBA00022989"/>
    </source>
</evidence>
<comment type="caution">
    <text evidence="16">The sequence shown here is derived from an EMBL/GenBank/DDBJ whole genome shotgun (WGS) entry which is preliminary data.</text>
</comment>
<evidence type="ECO:0000313" key="16">
    <source>
        <dbReference type="EMBL" id="RHK06371.1"/>
    </source>
</evidence>
<name>A0A1V8ZJ96_ENTCA</name>
<evidence type="ECO:0000313" key="17">
    <source>
        <dbReference type="Proteomes" id="UP000286288"/>
    </source>
</evidence>
<dbReference type="GeneID" id="83458528"/>
<comment type="subunit">
    <text evidence="2">Homodimer.</text>
</comment>
<dbReference type="PANTHER" id="PTHR33843">
    <property type="entry name" value="ASCORBATE-SPECIFIC PTS SYSTEM EIIC COMPONENT"/>
    <property type="match status" value="1"/>
</dbReference>
<sequence>MAILVMNQFRNTAVLLMILALIGLLAQRKPAKETLSGVLKVGIGFMIFNIGGGHVGTIAANFATLFQTAFGVQGTVLAVEPATALAMDVYGFEISMIMGLGFIFGLVIAKLTPLKSIFLTGQHYLFFAAVIGLIFISNGMPTWVTVIFGSLVLGFAGAGLPKLAQKYTDELTGNAGVALGHFNLIFYWFSGVIGSVIGGKNWQAKKEKAANRELPDFFSVFRDFVFSVAFFMIILFYIATIAAVLSGHMDVVQEMAGNDLWFLYPLIQGLQFAAGMSVLIYGVRQFIAELTAAFVAISEKYIPGSMPAVDVPVFFQYAPTMVPVGFITSFIGGLTATFAMAAMGSPVVLLPAAGIAFFSGGTMGVFGSIRGGLKGAIIASFLGGILLTALPLVLFPAFSELGITDAGFPQIDYNIIGILLDKILKLFS</sequence>
<evidence type="ECO:0000256" key="5">
    <source>
        <dbReference type="ARBA" id="ARBA00022597"/>
    </source>
</evidence>